<proteinExistence type="predicted"/>
<keyword evidence="1" id="KW-0732">Signal</keyword>
<gene>
    <name evidence="2" type="ORF">FGA12_18110</name>
</gene>
<evidence type="ECO:0000313" key="3">
    <source>
        <dbReference type="Proteomes" id="UP000318758"/>
    </source>
</evidence>
<keyword evidence="3" id="KW-1185">Reference proteome</keyword>
<feature type="signal peptide" evidence="1">
    <location>
        <begin position="1"/>
        <end position="20"/>
    </location>
</feature>
<organism evidence="2 3">
    <name type="scientific">Shewanella marisflavi</name>
    <dbReference type="NCBI Taxonomy" id="260364"/>
    <lineage>
        <taxon>Bacteria</taxon>
        <taxon>Pseudomonadati</taxon>
        <taxon>Pseudomonadota</taxon>
        <taxon>Gammaproteobacteria</taxon>
        <taxon>Alteromonadales</taxon>
        <taxon>Shewanellaceae</taxon>
        <taxon>Shewanella</taxon>
    </lineage>
</organism>
<protein>
    <submittedName>
        <fullName evidence="2">Uncharacterized protein</fullName>
    </submittedName>
</protein>
<name>A0ABX5WT10_9GAMM</name>
<dbReference type="Proteomes" id="UP000318758">
    <property type="component" value="Chromosome"/>
</dbReference>
<accession>A0ABX5WT10</accession>
<dbReference type="EMBL" id="CP041153">
    <property type="protein sequence ID" value="QDF76925.1"/>
    <property type="molecule type" value="Genomic_DNA"/>
</dbReference>
<evidence type="ECO:0000256" key="1">
    <source>
        <dbReference type="SAM" id="SignalP"/>
    </source>
</evidence>
<evidence type="ECO:0000313" key="2">
    <source>
        <dbReference type="EMBL" id="QDF76925.1"/>
    </source>
</evidence>
<dbReference type="RefSeq" id="WP_140946950.1">
    <property type="nucleotide sequence ID" value="NZ_CP041153.1"/>
</dbReference>
<reference evidence="2 3" key="1">
    <citation type="submission" date="2019-06" db="EMBL/GenBank/DDBJ databases">
        <title>Complete genome of Shewanella marisflavi ECSMB14101, a mussel settlement-inducing bacterium isolated from East China Sea.</title>
        <authorList>
            <person name="Yang J."/>
            <person name="Liang X."/>
            <person name="Chang R."/>
            <person name="Peng L."/>
        </authorList>
    </citation>
    <scope>NUCLEOTIDE SEQUENCE [LARGE SCALE GENOMIC DNA]</scope>
    <source>
        <strain evidence="2 3">ECSMB14101</strain>
    </source>
</reference>
<feature type="chain" id="PRO_5046286302" evidence="1">
    <location>
        <begin position="21"/>
        <end position="197"/>
    </location>
</feature>
<sequence>MKKYLYAVMFFYLISITAHAEDGVTTLDLKEGVVFESLIVKRNELHKSYYNFKLKLSPYFEHGVCFRDFIELEMIGVDYHADYRKSAFLGGEVSSIDCEEQRDFVTIENMANRQDFKIINGFLDSFEKSCESLESNVLSNGVSVNEICNNTKVIKVSKDSFRNQIRYEVTRNDANKRKTYVQSFKTDGSYELYKIMH</sequence>